<evidence type="ECO:0000256" key="2">
    <source>
        <dbReference type="ARBA" id="ARBA00023012"/>
    </source>
</evidence>
<keyword evidence="9" id="KW-1185">Reference proteome</keyword>
<evidence type="ECO:0000256" key="6">
    <source>
        <dbReference type="PROSITE-ProRule" id="PRU00169"/>
    </source>
</evidence>
<dbReference type="SMART" id="SM00448">
    <property type="entry name" value="REC"/>
    <property type="match status" value="1"/>
</dbReference>
<dbReference type="InterPro" id="IPR006447">
    <property type="entry name" value="Myb_dom_plants"/>
</dbReference>
<comment type="subcellular location">
    <subcellularLocation>
        <location evidence="1">Nucleus</location>
    </subcellularLocation>
</comment>
<dbReference type="SUPFAM" id="SSF46689">
    <property type="entry name" value="Homeodomain-like"/>
    <property type="match status" value="1"/>
</dbReference>
<dbReference type="SUPFAM" id="SSF52172">
    <property type="entry name" value="CheY-like"/>
    <property type="match status" value="1"/>
</dbReference>
<keyword evidence="4" id="KW-0804">Transcription</keyword>
<dbReference type="InterPro" id="IPR001789">
    <property type="entry name" value="Sig_transdc_resp-reg_receiver"/>
</dbReference>
<dbReference type="Gene3D" id="1.10.10.60">
    <property type="entry name" value="Homeodomain-like"/>
    <property type="match status" value="1"/>
</dbReference>
<dbReference type="Proteomes" id="UP000077755">
    <property type="component" value="Chromosome 7"/>
</dbReference>
<dbReference type="FunFam" id="1.10.10.60:FF:000007">
    <property type="entry name" value="Two-component response regulator"/>
    <property type="match status" value="1"/>
</dbReference>
<evidence type="ECO:0000256" key="5">
    <source>
        <dbReference type="ARBA" id="ARBA00023242"/>
    </source>
</evidence>
<organism evidence="8 9">
    <name type="scientific">Daucus carota subsp. sativus</name>
    <name type="common">Carrot</name>
    <dbReference type="NCBI Taxonomy" id="79200"/>
    <lineage>
        <taxon>Eukaryota</taxon>
        <taxon>Viridiplantae</taxon>
        <taxon>Streptophyta</taxon>
        <taxon>Embryophyta</taxon>
        <taxon>Tracheophyta</taxon>
        <taxon>Spermatophyta</taxon>
        <taxon>Magnoliopsida</taxon>
        <taxon>eudicotyledons</taxon>
        <taxon>Gunneridae</taxon>
        <taxon>Pentapetalae</taxon>
        <taxon>asterids</taxon>
        <taxon>campanulids</taxon>
        <taxon>Apiales</taxon>
        <taxon>Apiaceae</taxon>
        <taxon>Apioideae</taxon>
        <taxon>Scandiceae</taxon>
        <taxon>Daucinae</taxon>
        <taxon>Daucus</taxon>
        <taxon>Daucus sect. Daucus</taxon>
    </lineage>
</organism>
<dbReference type="GO" id="GO:0005634">
    <property type="term" value="C:nucleus"/>
    <property type="evidence" value="ECO:0007669"/>
    <property type="project" value="UniProtKB-SubCell"/>
</dbReference>
<dbReference type="PANTHER" id="PTHR43874:SF19">
    <property type="entry name" value="RESPONSE REGULATOR 23-RELATED"/>
    <property type="match status" value="1"/>
</dbReference>
<dbReference type="InterPro" id="IPR045279">
    <property type="entry name" value="ARR-like"/>
</dbReference>
<keyword evidence="2" id="KW-0902">Two-component regulatory system</keyword>
<dbReference type="Pfam" id="PF00072">
    <property type="entry name" value="Response_reg"/>
    <property type="match status" value="1"/>
</dbReference>
<dbReference type="InterPro" id="IPR011006">
    <property type="entry name" value="CheY-like_superfamily"/>
</dbReference>
<dbReference type="GO" id="GO:0003677">
    <property type="term" value="F:DNA binding"/>
    <property type="evidence" value="ECO:0007669"/>
    <property type="project" value="InterPro"/>
</dbReference>
<reference evidence="8" key="1">
    <citation type="journal article" date="2016" name="Nat. Genet.">
        <title>A high-quality carrot genome assembly provides new insights into carotenoid accumulation and asterid genome evolution.</title>
        <authorList>
            <person name="Iorizzo M."/>
            <person name="Ellison S."/>
            <person name="Senalik D."/>
            <person name="Zeng P."/>
            <person name="Satapoomin P."/>
            <person name="Huang J."/>
            <person name="Bowman M."/>
            <person name="Iovene M."/>
            <person name="Sanseverino W."/>
            <person name="Cavagnaro P."/>
            <person name="Yildiz M."/>
            <person name="Macko-Podgorni A."/>
            <person name="Moranska E."/>
            <person name="Grzebelus E."/>
            <person name="Grzebelus D."/>
            <person name="Ashrafi H."/>
            <person name="Zheng Z."/>
            <person name="Cheng S."/>
            <person name="Spooner D."/>
            <person name="Van Deynze A."/>
            <person name="Simon P."/>
        </authorList>
    </citation>
    <scope>NUCLEOTIDE SEQUENCE</scope>
    <source>
        <tissue evidence="8">Leaf</tissue>
    </source>
</reference>
<feature type="domain" description="Response regulatory" evidence="7">
    <location>
        <begin position="3"/>
        <end position="116"/>
    </location>
</feature>
<name>A0AAF0XJT5_DAUCS</name>
<dbReference type="EMBL" id="CP093349">
    <property type="protein sequence ID" value="WOH09328.1"/>
    <property type="molecule type" value="Genomic_DNA"/>
</dbReference>
<accession>A0AAF0XJT5</accession>
<keyword evidence="5" id="KW-0539">Nucleus</keyword>
<dbReference type="PANTHER" id="PTHR43874">
    <property type="entry name" value="TWO-COMPONENT RESPONSE REGULATOR"/>
    <property type="match status" value="1"/>
</dbReference>
<feature type="modified residue" description="4-aspartylphosphate" evidence="6">
    <location>
        <position position="52"/>
    </location>
</feature>
<dbReference type="GO" id="GO:0000160">
    <property type="term" value="P:phosphorelay signal transduction system"/>
    <property type="evidence" value="ECO:0007669"/>
    <property type="project" value="UniProtKB-KW"/>
</dbReference>
<protein>
    <recommendedName>
        <fullName evidence="7">Response regulatory domain-containing protein</fullName>
    </recommendedName>
</protein>
<evidence type="ECO:0000256" key="3">
    <source>
        <dbReference type="ARBA" id="ARBA00023015"/>
    </source>
</evidence>
<dbReference type="NCBIfam" id="TIGR01557">
    <property type="entry name" value="myb_SHAQKYF"/>
    <property type="match status" value="1"/>
</dbReference>
<keyword evidence="3" id="KW-0805">Transcription regulation</keyword>
<dbReference type="InterPro" id="IPR009057">
    <property type="entry name" value="Homeodomain-like_sf"/>
</dbReference>
<evidence type="ECO:0000313" key="8">
    <source>
        <dbReference type="EMBL" id="WOH09328.1"/>
    </source>
</evidence>
<evidence type="ECO:0000256" key="1">
    <source>
        <dbReference type="ARBA" id="ARBA00004123"/>
    </source>
</evidence>
<dbReference type="Gene3D" id="3.40.50.2300">
    <property type="match status" value="1"/>
</dbReference>
<dbReference type="AlphaFoldDB" id="A0AAF0XJT5"/>
<evidence type="ECO:0000313" key="9">
    <source>
        <dbReference type="Proteomes" id="UP000077755"/>
    </source>
</evidence>
<dbReference type="CDD" id="cd17584">
    <property type="entry name" value="REC_typeB_ARR-like"/>
    <property type="match status" value="1"/>
</dbReference>
<keyword evidence="6" id="KW-0597">Phosphoprotein</keyword>
<evidence type="ECO:0000256" key="4">
    <source>
        <dbReference type="ARBA" id="ARBA00023163"/>
    </source>
</evidence>
<evidence type="ECO:0000259" key="7">
    <source>
        <dbReference type="PROSITE" id="PS50110"/>
    </source>
</evidence>
<proteinExistence type="predicted"/>
<gene>
    <name evidence="8" type="ORF">DCAR_0728785</name>
</gene>
<dbReference type="PROSITE" id="PS50110">
    <property type="entry name" value="RESPONSE_REGULATORY"/>
    <property type="match status" value="1"/>
</dbReference>
<sequence length="231" mass="26070">MYNVLAVDDDTTCLLILKACLEKWNYQVTVVKHAHEALSMLGNKPFDMVISDVHMPDMNGLKLQERINQDFGLPVILISADTRAEVMCMGIKNGAQRFFVKPIVAEDLKDIWQFAEWWKRNRNNNIAPCTQINESSEESLVGRWRNRLVWTCELHSRFVEAILVIGYDRAVPANILGVMNVVGLTRRQVASHLQLGNKHGEPSMDISSCANQFGNTSAMNAPVCFCSLTIF</sequence>
<dbReference type="GO" id="GO:0009736">
    <property type="term" value="P:cytokinin-activated signaling pathway"/>
    <property type="evidence" value="ECO:0007669"/>
    <property type="project" value="InterPro"/>
</dbReference>
<reference evidence="8" key="2">
    <citation type="submission" date="2022-03" db="EMBL/GenBank/DDBJ databases">
        <title>Draft title - Genomic analysis of global carrot germplasm unveils the trajectory of domestication and the origin of high carotenoid orange carrot.</title>
        <authorList>
            <person name="Iorizzo M."/>
            <person name="Ellison S."/>
            <person name="Senalik D."/>
            <person name="Macko-Podgorni A."/>
            <person name="Grzebelus D."/>
            <person name="Bostan H."/>
            <person name="Rolling W."/>
            <person name="Curaba J."/>
            <person name="Simon P."/>
        </authorList>
    </citation>
    <scope>NUCLEOTIDE SEQUENCE</scope>
    <source>
        <tissue evidence="8">Leaf</tissue>
    </source>
</reference>